<dbReference type="GeneID" id="63718413"/>
<keyword evidence="4" id="KW-1185">Reference proteome</keyword>
<reference evidence="3 4" key="1">
    <citation type="journal article" date="2016" name="Sci. Rep.">
        <title>Insights into Adaptations to a Near-Obligate Nematode Endoparasitic Lifestyle from the Finished Genome of Drechmeria coniospora.</title>
        <authorList>
            <person name="Zhang L."/>
            <person name="Zhou Z."/>
            <person name="Guo Q."/>
            <person name="Fokkens L."/>
            <person name="Miskei M."/>
            <person name="Pocsi I."/>
            <person name="Zhang W."/>
            <person name="Chen M."/>
            <person name="Wang L."/>
            <person name="Sun Y."/>
            <person name="Donzelli B.G."/>
            <person name="Gibson D.M."/>
            <person name="Nelson D.R."/>
            <person name="Luo J.G."/>
            <person name="Rep M."/>
            <person name="Liu H."/>
            <person name="Yang S."/>
            <person name="Wang J."/>
            <person name="Krasnoff S.B."/>
            <person name="Xu Y."/>
            <person name="Molnar I."/>
            <person name="Lin M."/>
        </authorList>
    </citation>
    <scope>NUCLEOTIDE SEQUENCE [LARGE SCALE GENOMIC DNA]</scope>
    <source>
        <strain evidence="3 4">ARSEF 6962</strain>
    </source>
</reference>
<dbReference type="InParanoid" id="A0A151GP29"/>
<dbReference type="Proteomes" id="UP000076580">
    <property type="component" value="Chromosome 02"/>
</dbReference>
<dbReference type="EMBL" id="LAYC01000002">
    <property type="protein sequence ID" value="KYK58752.1"/>
    <property type="molecule type" value="Genomic_DNA"/>
</dbReference>
<gene>
    <name evidence="3" type="ORF">DCS_05770</name>
</gene>
<name>A0A151GP29_DRECN</name>
<feature type="region of interest" description="Disordered" evidence="1">
    <location>
        <begin position="325"/>
        <end position="344"/>
    </location>
</feature>
<dbReference type="RefSeq" id="XP_040658104.1">
    <property type="nucleotide sequence ID" value="XM_040803071.1"/>
</dbReference>
<feature type="compositionally biased region" description="Low complexity" evidence="1">
    <location>
        <begin position="332"/>
        <end position="344"/>
    </location>
</feature>
<sequence>MAPHSSVLSLALLLLQWTAVALAVLPTQIEPKVLFIVTSKTPTQIWAAGGLRPDGLDDGTIKDFVKGGKNLPYAEATGDREFAEAVQRKTPGSVLVKVRAAGNAVKVVESLSWDPDFLQRHKPAVPDWWVFLLGAVTAQIIDYTQADGTVVKNAFYDATLDNAEPGGANWVLGGQPPDRYMNFGAYVHQWMDARAQRALGWTGKTPLIRPPPEMKKYDEARKLGKMTDNQYVINAVDMVTALGTGLALGAGTTTVGLMAAKAALAPAGAGAVGSAAAAGHAAAGAAAGSAGVAGGAAEAGLSGGAVRWSYSESINSDTARLIASDAEEEQEAASASRSSSSQSFKSASTVMTELSAELDGAQVATEGIADNLQAVAEYLVDHGSDDLQAVAEYLVDYGPDNYVAAPDAPTTLLVAERRPHNVVPSSPMAMVRRLFKPVREKVRNRRREVNKVDRRSEEDQARLNAEELAVVGEVLEQIMVEGVRFSFKQAPGAMGL</sequence>
<keyword evidence="2" id="KW-0732">Signal</keyword>
<evidence type="ECO:0000256" key="2">
    <source>
        <dbReference type="SAM" id="SignalP"/>
    </source>
</evidence>
<dbReference type="Gene3D" id="3.90.210.10">
    <property type="entry name" value="Heat-Labile Enterotoxin, subunit A"/>
    <property type="match status" value="1"/>
</dbReference>
<comment type="caution">
    <text evidence="3">The sequence shown here is derived from an EMBL/GenBank/DDBJ whole genome shotgun (WGS) entry which is preliminary data.</text>
</comment>
<evidence type="ECO:0000256" key="1">
    <source>
        <dbReference type="SAM" id="MobiDB-lite"/>
    </source>
</evidence>
<accession>A0A151GP29</accession>
<evidence type="ECO:0000313" key="4">
    <source>
        <dbReference type="Proteomes" id="UP000076580"/>
    </source>
</evidence>
<proteinExistence type="predicted"/>
<organism evidence="3 4">
    <name type="scientific">Drechmeria coniospora</name>
    <name type="common">Nematophagous fungus</name>
    <name type="synonym">Meria coniospora</name>
    <dbReference type="NCBI Taxonomy" id="98403"/>
    <lineage>
        <taxon>Eukaryota</taxon>
        <taxon>Fungi</taxon>
        <taxon>Dikarya</taxon>
        <taxon>Ascomycota</taxon>
        <taxon>Pezizomycotina</taxon>
        <taxon>Sordariomycetes</taxon>
        <taxon>Hypocreomycetidae</taxon>
        <taxon>Hypocreales</taxon>
        <taxon>Ophiocordycipitaceae</taxon>
        <taxon>Drechmeria</taxon>
    </lineage>
</organism>
<dbReference type="AlphaFoldDB" id="A0A151GP29"/>
<protein>
    <submittedName>
        <fullName evidence="3">Uncharacterized protein</fullName>
    </submittedName>
</protein>
<evidence type="ECO:0000313" key="3">
    <source>
        <dbReference type="EMBL" id="KYK58752.1"/>
    </source>
</evidence>
<feature type="signal peptide" evidence="2">
    <location>
        <begin position="1"/>
        <end position="23"/>
    </location>
</feature>
<feature type="chain" id="PRO_5007580840" evidence="2">
    <location>
        <begin position="24"/>
        <end position="496"/>
    </location>
</feature>